<gene>
    <name evidence="2" type="ORF">ACFSE1_07855</name>
</gene>
<feature type="region of interest" description="Disordered" evidence="1">
    <location>
        <begin position="1"/>
        <end position="76"/>
    </location>
</feature>
<evidence type="ECO:0000313" key="3">
    <source>
        <dbReference type="Proteomes" id="UP001597322"/>
    </source>
</evidence>
<dbReference type="Proteomes" id="UP001597322">
    <property type="component" value="Unassembled WGS sequence"/>
</dbReference>
<feature type="compositionally biased region" description="Basic and acidic residues" evidence="1">
    <location>
        <begin position="53"/>
        <end position="64"/>
    </location>
</feature>
<organism evidence="2 3">
    <name type="scientific">Rhizobium helianthi</name>
    <dbReference type="NCBI Taxonomy" id="1132695"/>
    <lineage>
        <taxon>Bacteria</taxon>
        <taxon>Pseudomonadati</taxon>
        <taxon>Pseudomonadota</taxon>
        <taxon>Alphaproteobacteria</taxon>
        <taxon>Hyphomicrobiales</taxon>
        <taxon>Rhizobiaceae</taxon>
        <taxon>Rhizobium/Agrobacterium group</taxon>
        <taxon>Rhizobium</taxon>
    </lineage>
</organism>
<feature type="compositionally biased region" description="Basic and acidic residues" evidence="1">
    <location>
        <begin position="1"/>
        <end position="12"/>
    </location>
</feature>
<sequence>MSDAKNKVEADAKGQFAPSQADPHASGVASAKPTAVTGSEDGTAHKIPPGQKAPEKEIPVHYDPAEMNEGSFRGSR</sequence>
<proteinExistence type="predicted"/>
<keyword evidence="3" id="KW-1185">Reference proteome</keyword>
<comment type="caution">
    <text evidence="2">The sequence shown here is derived from an EMBL/GenBank/DDBJ whole genome shotgun (WGS) entry which is preliminary data.</text>
</comment>
<protein>
    <submittedName>
        <fullName evidence="2">Uncharacterized protein</fullName>
    </submittedName>
</protein>
<reference evidence="3" key="1">
    <citation type="journal article" date="2019" name="Int. J. Syst. Evol. Microbiol.">
        <title>The Global Catalogue of Microorganisms (GCM) 10K type strain sequencing project: providing services to taxonomists for standard genome sequencing and annotation.</title>
        <authorList>
            <consortium name="The Broad Institute Genomics Platform"/>
            <consortium name="The Broad Institute Genome Sequencing Center for Infectious Disease"/>
            <person name="Wu L."/>
            <person name="Ma J."/>
        </authorList>
    </citation>
    <scope>NUCLEOTIDE SEQUENCE [LARGE SCALE GENOMIC DNA]</scope>
    <source>
        <strain evidence="3">CG52</strain>
    </source>
</reference>
<name>A0ABW4M1R4_9HYPH</name>
<dbReference type="RefSeq" id="WP_377398917.1">
    <property type="nucleotide sequence ID" value="NZ_JBHUEQ010000015.1"/>
</dbReference>
<evidence type="ECO:0000256" key="1">
    <source>
        <dbReference type="SAM" id="MobiDB-lite"/>
    </source>
</evidence>
<dbReference type="EMBL" id="JBHUEQ010000015">
    <property type="protein sequence ID" value="MFD1745368.1"/>
    <property type="molecule type" value="Genomic_DNA"/>
</dbReference>
<evidence type="ECO:0000313" key="2">
    <source>
        <dbReference type="EMBL" id="MFD1745368.1"/>
    </source>
</evidence>
<accession>A0ABW4M1R4</accession>